<accession>A0A6A5BZY3</accession>
<dbReference type="VEuPathDB" id="AmoebaDB:NF0107540"/>
<dbReference type="SMART" id="SM00220">
    <property type="entry name" value="S_TKc"/>
    <property type="match status" value="1"/>
</dbReference>
<feature type="repeat" description="ANK" evidence="9">
    <location>
        <begin position="67"/>
        <end position="91"/>
    </location>
</feature>
<sequence>MSNEQQRKEVIDRAFNAIKYGDLNKLRGMDLRPIINEKNNRRTMLHNACWKGHLEIVKLLLNVDGIDVRTPLYIACEKGQLEIVKLLLARNDIQIDEPAQQVAQEKNINLQQLQTEDEWKRRNKELEERVKILEMKLSQQEMEHNQENLQLIKQLSEQELTTNELFDQISQYQQVITQFKSDPEYKHYLDIDLFIHCLKSEIKNDPLSNCHIPLDIQAKRKIDKLEKELKECEQDLFKSILNDQQCLNSSQCESIADLNSRVNELTQKRNNLRNELLVEYENYDRVLNKMTILSKKKKFIKIYDASMNEMTEEDKIFAHSLEQLSVKSRYLQGIVGQKKEIDKILNEFKDLQEKIESCEVDVDEINIQLIKLKKKKKAGSNAPEKETKQFVEKKEKLTSQIHGFKQELEQLKTQLINIRKKYKKIKILHKGLSTAFLMEKDNQQVVLKEIGFDSQSYDFIINEITNIIRLGECDRIVKVNGVFVESETHHAYVEMPYYNGNLRNYIMTMKSNQPHERRETRRRLMRSIVETIYYMHSKDIIHRDLKSDNILVDKNGNAVIANFGSSKKLHALLTNRHTRGVGTMLYMAPEVLNMSQAPNEKSDIWSLGVTMLELVKIRFIYQLLRKMMNMENY</sequence>
<proteinExistence type="predicted"/>
<dbReference type="PANTHER" id="PTHR43671">
    <property type="entry name" value="SERINE/THREONINE-PROTEIN KINASE NEK"/>
    <property type="match status" value="1"/>
</dbReference>
<dbReference type="SUPFAM" id="SSF48403">
    <property type="entry name" value="Ankyrin repeat"/>
    <property type="match status" value="1"/>
</dbReference>
<dbReference type="Gene3D" id="1.10.510.10">
    <property type="entry name" value="Transferase(Phosphotransferase) domain 1"/>
    <property type="match status" value="1"/>
</dbReference>
<dbReference type="PROSITE" id="PS50088">
    <property type="entry name" value="ANK_REPEAT"/>
    <property type="match status" value="2"/>
</dbReference>
<evidence type="ECO:0000256" key="4">
    <source>
        <dbReference type="ARBA" id="ARBA00022741"/>
    </source>
</evidence>
<feature type="coiled-coil region" evidence="10">
    <location>
        <begin position="215"/>
        <end position="282"/>
    </location>
</feature>
<dbReference type="Pfam" id="PF12796">
    <property type="entry name" value="Ank_2"/>
    <property type="match status" value="1"/>
</dbReference>
<dbReference type="VEuPathDB" id="AmoebaDB:NfTy_048350"/>
<dbReference type="SUPFAM" id="SSF90257">
    <property type="entry name" value="Myosin rod fragments"/>
    <property type="match status" value="1"/>
</dbReference>
<protein>
    <recommendedName>
        <fullName evidence="1">non-specific serine/threonine protein kinase</fullName>
        <ecNumber evidence="1">2.7.11.1</ecNumber>
    </recommendedName>
</protein>
<feature type="domain" description="Protein kinase" evidence="11">
    <location>
        <begin position="422"/>
        <end position="633"/>
    </location>
</feature>
<evidence type="ECO:0000256" key="2">
    <source>
        <dbReference type="ARBA" id="ARBA00022527"/>
    </source>
</evidence>
<dbReference type="RefSeq" id="XP_044564795.1">
    <property type="nucleotide sequence ID" value="XM_044702849.1"/>
</dbReference>
<dbReference type="InterPro" id="IPR000719">
    <property type="entry name" value="Prot_kinase_dom"/>
</dbReference>
<dbReference type="InterPro" id="IPR036770">
    <property type="entry name" value="Ankyrin_rpt-contain_sf"/>
</dbReference>
<dbReference type="PROSITE" id="PS50297">
    <property type="entry name" value="ANK_REP_REGION"/>
    <property type="match status" value="2"/>
</dbReference>
<dbReference type="Gene3D" id="1.25.40.20">
    <property type="entry name" value="Ankyrin repeat-containing domain"/>
    <property type="match status" value="1"/>
</dbReference>
<dbReference type="VEuPathDB" id="AmoebaDB:FDP41_001234"/>
<dbReference type="OrthoDB" id="4062651at2759"/>
<reference evidence="12 13" key="1">
    <citation type="journal article" date="2019" name="Sci. Rep.">
        <title>Nanopore sequencing improves the draft genome of the human pathogenic amoeba Naegleria fowleri.</title>
        <authorList>
            <person name="Liechti N."/>
            <person name="Schurch N."/>
            <person name="Bruggmann R."/>
            <person name="Wittwer M."/>
        </authorList>
    </citation>
    <scope>NUCLEOTIDE SEQUENCE [LARGE SCALE GENOMIC DNA]</scope>
    <source>
        <strain evidence="12 13">ATCC 30894</strain>
    </source>
</reference>
<dbReference type="EC" id="2.7.11.1" evidence="1"/>
<keyword evidence="13" id="KW-1185">Reference proteome</keyword>
<dbReference type="PANTHER" id="PTHR43671:SF98">
    <property type="entry name" value="SERINE_THREONINE-PROTEIN KINASE NEK11"/>
    <property type="match status" value="1"/>
</dbReference>
<feature type="coiled-coil region" evidence="10">
    <location>
        <begin position="334"/>
        <end position="428"/>
    </location>
</feature>
<gene>
    <name evidence="12" type="ORF">FDP41_001234</name>
</gene>
<keyword evidence="2" id="KW-0723">Serine/threonine-protein kinase</keyword>
<evidence type="ECO:0000313" key="12">
    <source>
        <dbReference type="EMBL" id="KAF0980082.1"/>
    </source>
</evidence>
<evidence type="ECO:0000256" key="3">
    <source>
        <dbReference type="ARBA" id="ARBA00022679"/>
    </source>
</evidence>
<dbReference type="InterPro" id="IPR008271">
    <property type="entry name" value="Ser/Thr_kinase_AS"/>
</dbReference>
<evidence type="ECO:0000256" key="8">
    <source>
        <dbReference type="ARBA" id="ARBA00048679"/>
    </source>
</evidence>
<evidence type="ECO:0000256" key="5">
    <source>
        <dbReference type="ARBA" id="ARBA00022777"/>
    </source>
</evidence>
<dbReference type="VEuPathDB" id="AmoebaDB:NF0107550"/>
<evidence type="ECO:0000256" key="9">
    <source>
        <dbReference type="PROSITE-ProRule" id="PRU00023"/>
    </source>
</evidence>
<dbReference type="GO" id="GO:0004674">
    <property type="term" value="F:protein serine/threonine kinase activity"/>
    <property type="evidence" value="ECO:0007669"/>
    <property type="project" value="UniProtKB-KW"/>
</dbReference>
<dbReference type="PROSITE" id="PS00108">
    <property type="entry name" value="PROTEIN_KINASE_ST"/>
    <property type="match status" value="1"/>
</dbReference>
<dbReference type="PROSITE" id="PS50011">
    <property type="entry name" value="PROTEIN_KINASE_DOM"/>
    <property type="match status" value="1"/>
</dbReference>
<comment type="catalytic activity">
    <reaction evidence="8">
        <text>L-seryl-[protein] + ATP = O-phospho-L-seryl-[protein] + ADP + H(+)</text>
        <dbReference type="Rhea" id="RHEA:17989"/>
        <dbReference type="Rhea" id="RHEA-COMP:9863"/>
        <dbReference type="Rhea" id="RHEA-COMP:11604"/>
        <dbReference type="ChEBI" id="CHEBI:15378"/>
        <dbReference type="ChEBI" id="CHEBI:29999"/>
        <dbReference type="ChEBI" id="CHEBI:30616"/>
        <dbReference type="ChEBI" id="CHEBI:83421"/>
        <dbReference type="ChEBI" id="CHEBI:456216"/>
        <dbReference type="EC" id="2.7.11.1"/>
    </reaction>
</comment>
<dbReference type="OMA" id="QKKCIIT"/>
<dbReference type="SMART" id="SM00248">
    <property type="entry name" value="ANK"/>
    <property type="match status" value="2"/>
</dbReference>
<evidence type="ECO:0000256" key="6">
    <source>
        <dbReference type="ARBA" id="ARBA00022840"/>
    </source>
</evidence>
<comment type="caution">
    <text evidence="12">The sequence shown here is derived from an EMBL/GenBank/DDBJ whole genome shotgun (WGS) entry which is preliminary data.</text>
</comment>
<evidence type="ECO:0000313" key="13">
    <source>
        <dbReference type="Proteomes" id="UP000444721"/>
    </source>
</evidence>
<organism evidence="12 13">
    <name type="scientific">Naegleria fowleri</name>
    <name type="common">Brain eating amoeba</name>
    <dbReference type="NCBI Taxonomy" id="5763"/>
    <lineage>
        <taxon>Eukaryota</taxon>
        <taxon>Discoba</taxon>
        <taxon>Heterolobosea</taxon>
        <taxon>Tetramitia</taxon>
        <taxon>Eutetramitia</taxon>
        <taxon>Vahlkampfiidae</taxon>
        <taxon>Naegleria</taxon>
    </lineage>
</organism>
<keyword evidence="4" id="KW-0547">Nucleotide-binding</keyword>
<feature type="repeat" description="ANK" evidence="9">
    <location>
        <begin position="40"/>
        <end position="62"/>
    </location>
</feature>
<keyword evidence="6" id="KW-0067">ATP-binding</keyword>
<name>A0A6A5BZY3_NAEFO</name>
<keyword evidence="9" id="KW-0040">ANK repeat</keyword>
<evidence type="ECO:0000259" key="11">
    <source>
        <dbReference type="PROSITE" id="PS50011"/>
    </source>
</evidence>
<dbReference type="AlphaFoldDB" id="A0A6A5BZY3"/>
<dbReference type="Pfam" id="PF00069">
    <property type="entry name" value="Pkinase"/>
    <property type="match status" value="1"/>
</dbReference>
<feature type="coiled-coil region" evidence="10">
    <location>
        <begin position="109"/>
        <end position="150"/>
    </location>
</feature>
<dbReference type="Proteomes" id="UP000444721">
    <property type="component" value="Unassembled WGS sequence"/>
</dbReference>
<dbReference type="GeneID" id="68108452"/>
<dbReference type="SUPFAM" id="SSF56112">
    <property type="entry name" value="Protein kinase-like (PK-like)"/>
    <property type="match status" value="1"/>
</dbReference>
<comment type="catalytic activity">
    <reaction evidence="7">
        <text>L-threonyl-[protein] + ATP = O-phospho-L-threonyl-[protein] + ADP + H(+)</text>
        <dbReference type="Rhea" id="RHEA:46608"/>
        <dbReference type="Rhea" id="RHEA-COMP:11060"/>
        <dbReference type="Rhea" id="RHEA-COMP:11605"/>
        <dbReference type="ChEBI" id="CHEBI:15378"/>
        <dbReference type="ChEBI" id="CHEBI:30013"/>
        <dbReference type="ChEBI" id="CHEBI:30616"/>
        <dbReference type="ChEBI" id="CHEBI:61977"/>
        <dbReference type="ChEBI" id="CHEBI:456216"/>
        <dbReference type="EC" id="2.7.11.1"/>
    </reaction>
</comment>
<keyword evidence="5" id="KW-0418">Kinase</keyword>
<evidence type="ECO:0000256" key="7">
    <source>
        <dbReference type="ARBA" id="ARBA00047899"/>
    </source>
</evidence>
<keyword evidence="3" id="KW-0808">Transferase</keyword>
<dbReference type="CDD" id="cd00180">
    <property type="entry name" value="PKc"/>
    <property type="match status" value="1"/>
</dbReference>
<dbReference type="InterPro" id="IPR002110">
    <property type="entry name" value="Ankyrin_rpt"/>
</dbReference>
<dbReference type="InterPro" id="IPR011009">
    <property type="entry name" value="Kinase-like_dom_sf"/>
</dbReference>
<evidence type="ECO:0000256" key="10">
    <source>
        <dbReference type="SAM" id="Coils"/>
    </source>
</evidence>
<keyword evidence="10" id="KW-0175">Coiled coil</keyword>
<dbReference type="EMBL" id="VFQX01000022">
    <property type="protein sequence ID" value="KAF0980082.1"/>
    <property type="molecule type" value="Genomic_DNA"/>
</dbReference>
<dbReference type="GO" id="GO:0005524">
    <property type="term" value="F:ATP binding"/>
    <property type="evidence" value="ECO:0007669"/>
    <property type="project" value="UniProtKB-KW"/>
</dbReference>
<dbReference type="InterPro" id="IPR050660">
    <property type="entry name" value="NEK_Ser/Thr_kinase"/>
</dbReference>
<evidence type="ECO:0000256" key="1">
    <source>
        <dbReference type="ARBA" id="ARBA00012513"/>
    </source>
</evidence>